<dbReference type="Proteomes" id="UP000754710">
    <property type="component" value="Unassembled WGS sequence"/>
</dbReference>
<feature type="domain" description="DUF7586" evidence="2">
    <location>
        <begin position="360"/>
        <end position="441"/>
    </location>
</feature>
<reference evidence="3 4" key="1">
    <citation type="submission" date="2021-08" db="EMBL/GenBank/DDBJ databases">
        <title>Nocardioides bacterium WL0053 sp. nov., isolated from the sediment.</title>
        <authorList>
            <person name="Wang L."/>
            <person name="Zhang D."/>
            <person name="Zhang A."/>
        </authorList>
    </citation>
    <scope>NUCLEOTIDE SEQUENCE [LARGE SCALE GENOMIC DNA]</scope>
    <source>
        <strain evidence="3 4">WL0053</strain>
    </source>
</reference>
<dbReference type="Gene3D" id="3.40.710.10">
    <property type="entry name" value="DD-peptidase/beta-lactamase superfamily"/>
    <property type="match status" value="1"/>
</dbReference>
<dbReference type="InterPro" id="IPR056008">
    <property type="entry name" value="DUF7586"/>
</dbReference>
<protein>
    <submittedName>
        <fullName evidence="3">Beta-lactamase family protein</fullName>
    </submittedName>
</protein>
<name>A0ABS7RE20_9ACTN</name>
<proteinExistence type="predicted"/>
<dbReference type="SUPFAM" id="SSF56601">
    <property type="entry name" value="beta-lactamase/transpeptidase-like"/>
    <property type="match status" value="1"/>
</dbReference>
<evidence type="ECO:0000313" key="4">
    <source>
        <dbReference type="Proteomes" id="UP000754710"/>
    </source>
</evidence>
<evidence type="ECO:0000313" key="3">
    <source>
        <dbReference type="EMBL" id="MBY9073275.1"/>
    </source>
</evidence>
<dbReference type="EMBL" id="JAIEZQ010000001">
    <property type="protein sequence ID" value="MBY9073275.1"/>
    <property type="molecule type" value="Genomic_DNA"/>
</dbReference>
<gene>
    <name evidence="3" type="ORF">K1X13_00435</name>
</gene>
<dbReference type="InterPro" id="IPR050491">
    <property type="entry name" value="AmpC-like"/>
</dbReference>
<dbReference type="InterPro" id="IPR001466">
    <property type="entry name" value="Beta-lactam-related"/>
</dbReference>
<evidence type="ECO:0000259" key="1">
    <source>
        <dbReference type="Pfam" id="PF00144"/>
    </source>
</evidence>
<feature type="domain" description="Beta-lactamase-related" evidence="1">
    <location>
        <begin position="26"/>
        <end position="328"/>
    </location>
</feature>
<dbReference type="InterPro" id="IPR012338">
    <property type="entry name" value="Beta-lactam/transpept-like"/>
</dbReference>
<evidence type="ECO:0000259" key="2">
    <source>
        <dbReference type="Pfam" id="PF24491"/>
    </source>
</evidence>
<dbReference type="PANTHER" id="PTHR46825:SF7">
    <property type="entry name" value="D-ALANYL-D-ALANINE CARBOXYPEPTIDASE"/>
    <property type="match status" value="1"/>
</dbReference>
<sequence length="459" mass="48613">MTDQTTDPAPDRVSEQAARHLRALLASEQVDARVPSLVAGLVRDGALVWSDAHGRRTGDGPPGVDTQYRIGSITKTMTAVLVLQLRDEGLLDLGDRLDEHLPGVGYGDRTLRHLLSHASGMQSEPAGPWWERSPGGSFEELAAAVDDSAAVFAPGATHHYTNLAYGLLGEVVARLRGGTWWDSVRSRILEPLGMARTSYLPEAPHATGYSVHHFANTLTEEPAHDTGAMAPAGQVWSTVTDLATFACFLLDGHPAVLDVSTLREMATPQSGTLTGGLSGGYGLGLRLLAGGAGTVSGHTGSMPGFLAALFVDPVRRTGAVCLANGTTGLRCEGLPVDLLDTLERQEPTVVPAWVPSDRLPPGVEEVLGVWHWGNTAYGFCWDGTEVTAGALGGTPTLRFRPREDGTFLGTAGYHHGETLRVVRGGDGALTHLFCATFVYTRTPYDPRAPIPGGVPARPE</sequence>
<comment type="caution">
    <text evidence="3">The sequence shown here is derived from an EMBL/GenBank/DDBJ whole genome shotgun (WGS) entry which is preliminary data.</text>
</comment>
<keyword evidence="4" id="KW-1185">Reference proteome</keyword>
<dbReference type="Pfam" id="PF00144">
    <property type="entry name" value="Beta-lactamase"/>
    <property type="match status" value="1"/>
</dbReference>
<dbReference type="Pfam" id="PF24491">
    <property type="entry name" value="DUF7586"/>
    <property type="match status" value="1"/>
</dbReference>
<organism evidence="3 4">
    <name type="scientific">Nocardioides jiangsuensis</name>
    <dbReference type="NCBI Taxonomy" id="2866161"/>
    <lineage>
        <taxon>Bacteria</taxon>
        <taxon>Bacillati</taxon>
        <taxon>Actinomycetota</taxon>
        <taxon>Actinomycetes</taxon>
        <taxon>Propionibacteriales</taxon>
        <taxon>Nocardioidaceae</taxon>
        <taxon>Nocardioides</taxon>
    </lineage>
</organism>
<accession>A0ABS7RE20</accession>
<dbReference type="RefSeq" id="WP_221023090.1">
    <property type="nucleotide sequence ID" value="NZ_JAIEZQ010000001.1"/>
</dbReference>
<dbReference type="PANTHER" id="PTHR46825">
    <property type="entry name" value="D-ALANYL-D-ALANINE-CARBOXYPEPTIDASE/ENDOPEPTIDASE AMPH"/>
    <property type="match status" value="1"/>
</dbReference>